<dbReference type="Pfam" id="PF17958">
    <property type="entry name" value="EF-hand_13"/>
    <property type="match status" value="1"/>
</dbReference>
<feature type="compositionally biased region" description="Polar residues" evidence="3">
    <location>
        <begin position="126"/>
        <end position="139"/>
    </location>
</feature>
<evidence type="ECO:0000259" key="4">
    <source>
        <dbReference type="PROSITE" id="PS50222"/>
    </source>
</evidence>
<keyword evidence="1" id="KW-0479">Metal-binding</keyword>
<dbReference type="GO" id="GO:0000159">
    <property type="term" value="C:protein phosphatase type 2A complex"/>
    <property type="evidence" value="ECO:0007669"/>
    <property type="project" value="TreeGrafter"/>
</dbReference>
<dbReference type="FunFam" id="1.10.238.10:FF:000025">
    <property type="entry name" value="serine/threonine-protein phosphatase 2A regulatory subunit B'' subunit alpha"/>
    <property type="match status" value="1"/>
</dbReference>
<evidence type="ECO:0000313" key="5">
    <source>
        <dbReference type="EMBL" id="CUG89568.1"/>
    </source>
</evidence>
<dbReference type="OMA" id="CSEPETH"/>
<feature type="domain" description="EF-hand" evidence="4">
    <location>
        <begin position="605"/>
        <end position="640"/>
    </location>
</feature>
<dbReference type="AlphaFoldDB" id="A0A0S4JHD9"/>
<dbReference type="Pfam" id="PF13499">
    <property type="entry name" value="EF-hand_7"/>
    <property type="match status" value="1"/>
</dbReference>
<protein>
    <submittedName>
        <fullName evidence="5">Calcium-binding protein, putative</fullName>
    </submittedName>
</protein>
<evidence type="ECO:0000256" key="1">
    <source>
        <dbReference type="ARBA" id="ARBA00022723"/>
    </source>
</evidence>
<dbReference type="PROSITE" id="PS50222">
    <property type="entry name" value="EF_HAND_2"/>
    <property type="match status" value="1"/>
</dbReference>
<dbReference type="VEuPathDB" id="TriTrypDB:BSAL_22100"/>
<dbReference type="Proteomes" id="UP000051952">
    <property type="component" value="Unassembled WGS sequence"/>
</dbReference>
<keyword evidence="6" id="KW-1185">Reference proteome</keyword>
<evidence type="ECO:0000256" key="2">
    <source>
        <dbReference type="ARBA" id="ARBA00022837"/>
    </source>
</evidence>
<feature type="compositionally biased region" description="Low complexity" evidence="3">
    <location>
        <begin position="337"/>
        <end position="352"/>
    </location>
</feature>
<feature type="region of interest" description="Disordered" evidence="3">
    <location>
        <begin position="11"/>
        <end position="50"/>
    </location>
</feature>
<evidence type="ECO:0000256" key="3">
    <source>
        <dbReference type="SAM" id="MobiDB-lite"/>
    </source>
</evidence>
<dbReference type="PROSITE" id="PS00018">
    <property type="entry name" value="EF_HAND_1"/>
    <property type="match status" value="2"/>
</dbReference>
<dbReference type="InterPro" id="IPR041534">
    <property type="entry name" value="EF-hand_13"/>
</dbReference>
<accession>A0A0S4JHD9</accession>
<dbReference type="SUPFAM" id="SSF47473">
    <property type="entry name" value="EF-hand"/>
    <property type="match status" value="1"/>
</dbReference>
<dbReference type="PANTHER" id="PTHR14095">
    <property type="entry name" value="PHOSPHATASE 2A REGULATORY SUBUNIT-RELATED"/>
    <property type="match status" value="1"/>
</dbReference>
<name>A0A0S4JHD9_BODSA</name>
<reference evidence="6" key="1">
    <citation type="submission" date="2015-09" db="EMBL/GenBank/DDBJ databases">
        <authorList>
            <consortium name="Pathogen Informatics"/>
        </authorList>
    </citation>
    <scope>NUCLEOTIDE SEQUENCE [LARGE SCALE GENOMIC DNA]</scope>
    <source>
        <strain evidence="6">Lake Konstanz</strain>
    </source>
</reference>
<dbReference type="PANTHER" id="PTHR14095:SF2">
    <property type="entry name" value="EF-HAND DOMAIN-CONTAINING PROTEIN"/>
    <property type="match status" value="1"/>
</dbReference>
<dbReference type="Gene3D" id="1.10.238.220">
    <property type="match status" value="1"/>
</dbReference>
<keyword evidence="2" id="KW-0106">Calcium</keyword>
<evidence type="ECO:0000313" key="6">
    <source>
        <dbReference type="Proteomes" id="UP000051952"/>
    </source>
</evidence>
<dbReference type="Gene3D" id="1.10.238.10">
    <property type="entry name" value="EF-hand"/>
    <property type="match status" value="1"/>
</dbReference>
<feature type="region of interest" description="Disordered" evidence="3">
    <location>
        <begin position="107"/>
        <end position="187"/>
    </location>
</feature>
<sequence length="739" mass="80823">MSNGGGFLREVLHGAPGSVPASATHGSAPGASPATQNGALTGGAPGGHRLSARNSQAVKVILSEAYIRWCSEPETHGLLETLCREMLAASRTPAAVAVPAAAAQVAGAGRSSAGHQDPTGSRHSDPLSTTATNSNSNPAATDGPDGRASGSGADPRSTSPSPPPSPPMRQRQRKEEDRRTPSPVQHHTRFLGVDELDSHHRMASPGAASPVSPTNMPAVAATVAGGIAPRQHPLDPPPHLPTAHHLTVGIGHGVGSALDTATFFGDIPGAAGRGSSPTDHGHKFLSSGASSFAALPNRILPVATVHDVPLFFHKTDPEGCLREVNIDELDALATAFSSGRPSTSSATSRATVGGRGSGAGRPSATLDIDVNKTVRRNQFGRICKDVFAVPMWLKDCLYRRIAVANGLTESQPLNYHFIKKFYDTAFGRLTPNRRIFELIRQNPRASVLTVDDLKLAVKYLVDTHAGLEFLRQPEFQDSYCRTVAIRIVYELEQRHQRVVGWPQFDRSDLPGIMRELDDAQDINQVLRYFSYEHFYVLYCRFWELDFDRDQFVSLADLQQYSQGSLTTAVLQRVVSGAARKLTSGVPGKLDFEDFIYFCLSEEDKNHPQAIYYWFRALDIDCDGILSGYELGKFFEENQSRFVDLTGDDSLKFEDMLCQMLDMVGAYRVKTHGLQGVTLADLRACESTGHFFDMIFNASKFMNFEHRDPFAEHQQKTQPEKTDWDRFARLEYDRMANEAS</sequence>
<dbReference type="InterPro" id="IPR018247">
    <property type="entry name" value="EF_Hand_1_Ca_BS"/>
</dbReference>
<gene>
    <name evidence="5" type="ORF">BSAL_22100</name>
</gene>
<dbReference type="InterPro" id="IPR002048">
    <property type="entry name" value="EF_hand_dom"/>
</dbReference>
<feature type="region of interest" description="Disordered" evidence="3">
    <location>
        <begin position="337"/>
        <end position="364"/>
    </location>
</feature>
<proteinExistence type="predicted"/>
<dbReference type="EMBL" id="CYKH01001749">
    <property type="protein sequence ID" value="CUG89568.1"/>
    <property type="molecule type" value="Genomic_DNA"/>
</dbReference>
<dbReference type="OrthoDB" id="5586at2759"/>
<dbReference type="GO" id="GO:0005509">
    <property type="term" value="F:calcium ion binding"/>
    <property type="evidence" value="ECO:0007669"/>
    <property type="project" value="InterPro"/>
</dbReference>
<dbReference type="InterPro" id="IPR011992">
    <property type="entry name" value="EF-hand-dom_pair"/>
</dbReference>
<organism evidence="5 6">
    <name type="scientific">Bodo saltans</name>
    <name type="common">Flagellated protozoan</name>
    <dbReference type="NCBI Taxonomy" id="75058"/>
    <lineage>
        <taxon>Eukaryota</taxon>
        <taxon>Discoba</taxon>
        <taxon>Euglenozoa</taxon>
        <taxon>Kinetoplastea</taxon>
        <taxon>Metakinetoplastina</taxon>
        <taxon>Eubodonida</taxon>
        <taxon>Bodonidae</taxon>
        <taxon>Bodo</taxon>
    </lineage>
</organism>
<dbReference type="GO" id="GO:0019888">
    <property type="term" value="F:protein phosphatase regulator activity"/>
    <property type="evidence" value="ECO:0007669"/>
    <property type="project" value="TreeGrafter"/>
</dbReference>